<sequence length="121" mass="14101">MDRSSIYGLFSERRNKELEAVFDKIEKRIILSNISYKFWVTCDKIEPTSKIISSIVPHIYKVDVKKILVYEQTVSLSDFVCFAENVECIHFLYSNLKNENDSNIPLEKLVEALPKLKILTL</sequence>
<keyword evidence="1" id="KW-1185">Reference proteome</keyword>
<organism evidence="1 2">
    <name type="scientific">Panagrolaimus davidi</name>
    <dbReference type="NCBI Taxonomy" id="227884"/>
    <lineage>
        <taxon>Eukaryota</taxon>
        <taxon>Metazoa</taxon>
        <taxon>Ecdysozoa</taxon>
        <taxon>Nematoda</taxon>
        <taxon>Chromadorea</taxon>
        <taxon>Rhabditida</taxon>
        <taxon>Tylenchina</taxon>
        <taxon>Panagrolaimomorpha</taxon>
        <taxon>Panagrolaimoidea</taxon>
        <taxon>Panagrolaimidae</taxon>
        <taxon>Panagrolaimus</taxon>
    </lineage>
</organism>
<accession>A0A914PNX0</accession>
<reference evidence="2" key="1">
    <citation type="submission" date="2022-11" db="UniProtKB">
        <authorList>
            <consortium name="WormBaseParasite"/>
        </authorList>
    </citation>
    <scope>IDENTIFICATION</scope>
</reference>
<dbReference type="Proteomes" id="UP000887578">
    <property type="component" value="Unplaced"/>
</dbReference>
<evidence type="ECO:0000313" key="1">
    <source>
        <dbReference type="Proteomes" id="UP000887578"/>
    </source>
</evidence>
<dbReference type="WBParaSite" id="PDA_v2.g17711.t1">
    <property type="protein sequence ID" value="PDA_v2.g17711.t1"/>
    <property type="gene ID" value="PDA_v2.g17711"/>
</dbReference>
<evidence type="ECO:0000313" key="2">
    <source>
        <dbReference type="WBParaSite" id="PDA_v2.g17711.t1"/>
    </source>
</evidence>
<name>A0A914PNX0_9BILA</name>
<dbReference type="AlphaFoldDB" id="A0A914PNX0"/>
<protein>
    <submittedName>
        <fullName evidence="2">Uncharacterized protein</fullName>
    </submittedName>
</protein>
<proteinExistence type="predicted"/>